<feature type="compositionally biased region" description="Basic and acidic residues" evidence="7">
    <location>
        <begin position="219"/>
        <end position="243"/>
    </location>
</feature>
<evidence type="ECO:0000256" key="7">
    <source>
        <dbReference type="SAM" id="MobiDB-lite"/>
    </source>
</evidence>
<evidence type="ECO:0000256" key="3">
    <source>
        <dbReference type="ARBA" id="ARBA00023125"/>
    </source>
</evidence>
<evidence type="ECO:0000256" key="1">
    <source>
        <dbReference type="ARBA" id="ARBA00004123"/>
    </source>
</evidence>
<proteinExistence type="predicted"/>
<reference evidence="9" key="1">
    <citation type="submission" date="2021-02" db="EMBL/GenBank/DDBJ databases">
        <authorList>
            <person name="Nowell W R."/>
        </authorList>
    </citation>
    <scope>NUCLEOTIDE SEQUENCE</scope>
</reference>
<evidence type="ECO:0000259" key="8">
    <source>
        <dbReference type="PROSITE" id="PS50217"/>
    </source>
</evidence>
<dbReference type="GO" id="GO:0005667">
    <property type="term" value="C:transcription regulator complex"/>
    <property type="evidence" value="ECO:0007669"/>
    <property type="project" value="TreeGrafter"/>
</dbReference>
<dbReference type="GO" id="GO:0000978">
    <property type="term" value="F:RNA polymerase II cis-regulatory region sequence-specific DNA binding"/>
    <property type="evidence" value="ECO:0007669"/>
    <property type="project" value="TreeGrafter"/>
</dbReference>
<dbReference type="AlphaFoldDB" id="A0A813WRW4"/>
<keyword evidence="3" id="KW-0238">DNA-binding</keyword>
<keyword evidence="4" id="KW-0804">Transcription</keyword>
<dbReference type="InterPro" id="IPR008948">
    <property type="entry name" value="L-Aspartase-like"/>
</dbReference>
<dbReference type="PROSITE" id="PS00036">
    <property type="entry name" value="BZIP_BASIC"/>
    <property type="match status" value="1"/>
</dbReference>
<sequence length="351" mass="39155">MENKTFTHIQNSPSISNHSSNSDTIITTTPNSFVLSPTINTTTTTSSLQTLQAVPVTRSIQVYSDNNNNGSNIVITQPTFKKLLSETIKQEQVENNSVQEDYSIAKNTLTINQLKTNNNQQPIELTTINLDPRETINGLSTISMSMANVGAHIMSALNSTHLPDGAGTYFVSSLPSDLASNYKLLPSSNSDLPSPSNSSNSSNPSSSNHHHHPHHQVKRHGEGNDPTRKREMRLQKNREAARECRRKKKEYIKCLEERVTGLENQNKALIEELRQLKELYCQREETTNNNTNNKTTNTTLTALNPYIGYDKAAQIAKKAHKEGTTLREAALALGHLTEEQFEKYVNPKDMV</sequence>
<dbReference type="PANTHER" id="PTHR45879:SF3">
    <property type="entry name" value="CYCLIC AMP RESPONSE ELEMENT-BINDING PROTEIN B"/>
    <property type="match status" value="1"/>
</dbReference>
<dbReference type="Gene3D" id="1.10.40.30">
    <property type="entry name" value="Fumarase/aspartase (C-terminal domain)"/>
    <property type="match status" value="1"/>
</dbReference>
<feature type="domain" description="BZIP" evidence="8">
    <location>
        <begin position="227"/>
        <end position="278"/>
    </location>
</feature>
<dbReference type="GO" id="GO:0016829">
    <property type="term" value="F:lyase activity"/>
    <property type="evidence" value="ECO:0007669"/>
    <property type="project" value="InterPro"/>
</dbReference>
<accession>A0A813WRW4</accession>
<keyword evidence="2" id="KW-0805">Transcription regulation</keyword>
<dbReference type="Pfam" id="PF00170">
    <property type="entry name" value="bZIP_1"/>
    <property type="match status" value="1"/>
</dbReference>
<feature type="region of interest" description="Disordered" evidence="7">
    <location>
        <begin position="1"/>
        <end position="21"/>
    </location>
</feature>
<name>A0A813WRW4_9BILA</name>
<dbReference type="SUPFAM" id="SSF57959">
    <property type="entry name" value="Leucine zipper domain"/>
    <property type="match status" value="1"/>
</dbReference>
<dbReference type="FunFam" id="1.10.40.30:FF:000002">
    <property type="entry name" value="Fumarate hydratase class II"/>
    <property type="match status" value="1"/>
</dbReference>
<protein>
    <recommendedName>
        <fullName evidence="8">BZIP domain-containing protein</fullName>
    </recommendedName>
</protein>
<feature type="compositionally biased region" description="Low complexity" evidence="7">
    <location>
        <begin position="185"/>
        <end position="207"/>
    </location>
</feature>
<keyword evidence="5" id="KW-0539">Nucleus</keyword>
<dbReference type="PROSITE" id="PS50217">
    <property type="entry name" value="BZIP"/>
    <property type="match status" value="1"/>
</dbReference>
<dbReference type="Gene3D" id="1.20.5.170">
    <property type="match status" value="1"/>
</dbReference>
<dbReference type="InterPro" id="IPR046347">
    <property type="entry name" value="bZIP_sf"/>
</dbReference>
<dbReference type="EMBL" id="CAJNOU010000096">
    <property type="protein sequence ID" value="CAF0862263.1"/>
    <property type="molecule type" value="Genomic_DNA"/>
</dbReference>
<dbReference type="FunFam" id="1.20.5.170:FF:000003">
    <property type="entry name" value="cAMP-responsive element modulator isoform X2"/>
    <property type="match status" value="1"/>
</dbReference>
<feature type="region of interest" description="Disordered" evidence="7">
    <location>
        <begin position="185"/>
        <end position="243"/>
    </location>
</feature>
<dbReference type="Pfam" id="PF10415">
    <property type="entry name" value="FumaraseC_C"/>
    <property type="match status" value="1"/>
</dbReference>
<dbReference type="CDD" id="cd14690">
    <property type="entry name" value="bZIP_CREB1"/>
    <property type="match status" value="1"/>
</dbReference>
<dbReference type="SUPFAM" id="SSF48557">
    <property type="entry name" value="L-aspartase-like"/>
    <property type="match status" value="1"/>
</dbReference>
<evidence type="ECO:0000256" key="2">
    <source>
        <dbReference type="ARBA" id="ARBA00023015"/>
    </source>
</evidence>
<gene>
    <name evidence="9" type="ORF">SEV965_LOCUS3682</name>
</gene>
<comment type="subcellular location">
    <subcellularLocation>
        <location evidence="1">Nucleus</location>
    </subcellularLocation>
</comment>
<evidence type="ECO:0000313" key="9">
    <source>
        <dbReference type="EMBL" id="CAF0862263.1"/>
    </source>
</evidence>
<feature type="compositionally biased region" description="Low complexity" evidence="7">
    <location>
        <begin position="8"/>
        <end position="21"/>
    </location>
</feature>
<dbReference type="GO" id="GO:0006099">
    <property type="term" value="P:tricarboxylic acid cycle"/>
    <property type="evidence" value="ECO:0007669"/>
    <property type="project" value="InterPro"/>
</dbReference>
<feature type="coiled-coil region" evidence="6">
    <location>
        <begin position="245"/>
        <end position="282"/>
    </location>
</feature>
<evidence type="ECO:0000313" key="10">
    <source>
        <dbReference type="Proteomes" id="UP000663889"/>
    </source>
</evidence>
<organism evidence="9 10">
    <name type="scientific">Rotaria sordida</name>
    <dbReference type="NCBI Taxonomy" id="392033"/>
    <lineage>
        <taxon>Eukaryota</taxon>
        <taxon>Metazoa</taxon>
        <taxon>Spiralia</taxon>
        <taxon>Gnathifera</taxon>
        <taxon>Rotifera</taxon>
        <taxon>Eurotatoria</taxon>
        <taxon>Bdelloidea</taxon>
        <taxon>Philodinida</taxon>
        <taxon>Philodinidae</taxon>
        <taxon>Rotaria</taxon>
    </lineage>
</organism>
<evidence type="ECO:0000256" key="5">
    <source>
        <dbReference type="ARBA" id="ARBA00023242"/>
    </source>
</evidence>
<dbReference type="Proteomes" id="UP000663889">
    <property type="component" value="Unassembled WGS sequence"/>
</dbReference>
<dbReference type="GO" id="GO:0005634">
    <property type="term" value="C:nucleus"/>
    <property type="evidence" value="ECO:0007669"/>
    <property type="project" value="UniProtKB-SubCell"/>
</dbReference>
<dbReference type="PANTHER" id="PTHR45879">
    <property type="entry name" value="CYCLIC AMP RESPONSE ELEMENT-BINDING PROTEIN B"/>
    <property type="match status" value="1"/>
</dbReference>
<dbReference type="InterPro" id="IPR001630">
    <property type="entry name" value="Leuzip_CREB"/>
</dbReference>
<comment type="caution">
    <text evidence="9">The sequence shown here is derived from an EMBL/GenBank/DDBJ whole genome shotgun (WGS) entry which is preliminary data.</text>
</comment>
<dbReference type="SMART" id="SM00338">
    <property type="entry name" value="BRLZ"/>
    <property type="match status" value="1"/>
</dbReference>
<keyword evidence="6" id="KW-0175">Coiled coil</keyword>
<dbReference type="InterPro" id="IPR004827">
    <property type="entry name" value="bZIP"/>
</dbReference>
<feature type="compositionally biased region" description="Basic residues" evidence="7">
    <location>
        <begin position="208"/>
        <end position="218"/>
    </location>
</feature>
<evidence type="ECO:0000256" key="4">
    <source>
        <dbReference type="ARBA" id="ARBA00023163"/>
    </source>
</evidence>
<dbReference type="PRINTS" id="PR00041">
    <property type="entry name" value="LEUZIPPRCREB"/>
</dbReference>
<dbReference type="InterPro" id="IPR018951">
    <property type="entry name" value="Fumarase_C_C"/>
</dbReference>
<dbReference type="GO" id="GO:0000981">
    <property type="term" value="F:DNA-binding transcription factor activity, RNA polymerase II-specific"/>
    <property type="evidence" value="ECO:0007669"/>
    <property type="project" value="TreeGrafter"/>
</dbReference>
<evidence type="ECO:0000256" key="6">
    <source>
        <dbReference type="SAM" id="Coils"/>
    </source>
</evidence>